<accession>A0A2Z3HCF1</accession>
<reference evidence="3 4" key="1">
    <citation type="submission" date="2018-01" db="EMBL/GenBank/DDBJ databases">
        <title>G. obscuriglobus.</title>
        <authorList>
            <person name="Franke J."/>
            <person name="Blomberg W."/>
            <person name="Selmecki A."/>
        </authorList>
    </citation>
    <scope>NUCLEOTIDE SEQUENCE [LARGE SCALE GENOMIC DNA]</scope>
    <source>
        <strain evidence="3 4">DSM 5831</strain>
    </source>
</reference>
<dbReference type="InterPro" id="IPR036770">
    <property type="entry name" value="Ankyrin_rpt-contain_sf"/>
</dbReference>
<feature type="domain" description="DUF2314" evidence="2">
    <location>
        <begin position="6"/>
        <end position="137"/>
    </location>
</feature>
<dbReference type="OrthoDB" id="6571369at2"/>
<dbReference type="InterPro" id="IPR018756">
    <property type="entry name" value="DUF2314"/>
</dbReference>
<dbReference type="InterPro" id="IPR002110">
    <property type="entry name" value="Ankyrin_rpt"/>
</dbReference>
<evidence type="ECO:0000313" key="4">
    <source>
        <dbReference type="Proteomes" id="UP000245802"/>
    </source>
</evidence>
<gene>
    <name evidence="3" type="ORF">C1280_00095</name>
</gene>
<dbReference type="KEGG" id="gog:C1280_00095"/>
<keyword evidence="4" id="KW-1185">Reference proteome</keyword>
<name>A0A2Z3HCF1_9BACT</name>
<keyword evidence="1" id="KW-0040">ANK repeat</keyword>
<dbReference type="Pfam" id="PF10077">
    <property type="entry name" value="DUF2314"/>
    <property type="match status" value="1"/>
</dbReference>
<dbReference type="AlphaFoldDB" id="A0A2Z3HCF1"/>
<evidence type="ECO:0000313" key="3">
    <source>
        <dbReference type="EMBL" id="AWM42082.1"/>
    </source>
</evidence>
<dbReference type="PROSITE" id="PS50297">
    <property type="entry name" value="ANK_REP_REGION"/>
    <property type="match status" value="1"/>
</dbReference>
<evidence type="ECO:0000256" key="1">
    <source>
        <dbReference type="PROSITE-ProRule" id="PRU00023"/>
    </source>
</evidence>
<protein>
    <recommendedName>
        <fullName evidence="2">DUF2314 domain-containing protein</fullName>
    </recommendedName>
</protein>
<dbReference type="Proteomes" id="UP000245802">
    <property type="component" value="Chromosome"/>
</dbReference>
<dbReference type="Gene3D" id="1.25.40.20">
    <property type="entry name" value="Ankyrin repeat-containing domain"/>
    <property type="match status" value="1"/>
</dbReference>
<organism evidence="3 4">
    <name type="scientific">Gemmata obscuriglobus</name>
    <dbReference type="NCBI Taxonomy" id="114"/>
    <lineage>
        <taxon>Bacteria</taxon>
        <taxon>Pseudomonadati</taxon>
        <taxon>Planctomycetota</taxon>
        <taxon>Planctomycetia</taxon>
        <taxon>Gemmatales</taxon>
        <taxon>Gemmataceae</taxon>
        <taxon>Gemmata</taxon>
    </lineage>
</organism>
<sequence>MFDNSDPAMQRAYESARAAFRYFWREVARDRRRIVPALDLACVKAPFSDVGGSDTEHMWLSDIDFDGRTVSGTLVNSPNRLRTVAAGDAVSVPLEQISDWMYAISGAAFGGYTINLMRSRMDARERREHDAAWGLDFGDPLQIRTATESEHATFNENLAASLRDHLAQEPAALSETDGNGWTLLHQEAAAGGAATVAVLLEAGADAGAVTDLGLTPLQLARALGWDEVAALLERA</sequence>
<proteinExistence type="predicted"/>
<dbReference type="PROSITE" id="PS50088">
    <property type="entry name" value="ANK_REPEAT"/>
    <property type="match status" value="1"/>
</dbReference>
<evidence type="ECO:0000259" key="2">
    <source>
        <dbReference type="Pfam" id="PF10077"/>
    </source>
</evidence>
<dbReference type="SUPFAM" id="SSF48403">
    <property type="entry name" value="Ankyrin repeat"/>
    <property type="match status" value="1"/>
</dbReference>
<dbReference type="EMBL" id="CP025958">
    <property type="protein sequence ID" value="AWM42082.1"/>
    <property type="molecule type" value="Genomic_DNA"/>
</dbReference>
<feature type="repeat" description="ANK" evidence="1">
    <location>
        <begin position="179"/>
        <end position="211"/>
    </location>
</feature>
<dbReference type="Pfam" id="PF00023">
    <property type="entry name" value="Ank"/>
    <property type="match status" value="1"/>
</dbReference>